<feature type="signal peptide" evidence="2">
    <location>
        <begin position="1"/>
        <end position="19"/>
    </location>
</feature>
<dbReference type="EMBL" id="OU898281">
    <property type="protein sequence ID" value="CAG9836328.1"/>
    <property type="molecule type" value="Genomic_DNA"/>
</dbReference>
<dbReference type="AlphaFoldDB" id="A0A9N9T136"/>
<sequence length="208" mass="22303">MYMINVLLIVFLCTGLSHGYFKIIADDGDLTCRPSGVECLNANTFTTCSNIGSVTSLHAILRCPDGYHCDDSTSIPCQPSTEASTTSSTVASTSTEVPSSASTTTEKTNSPVSTITSSSTVESSTTSSATVNTSTTKKKVPRPSGPPQCNAVGLYPAPQCNQYYECVQSTYLFFWTSYSAELRTCIDGDYYDTERKQCILASLSDCEV</sequence>
<feature type="domain" description="Chitin-binding type-2" evidence="3">
    <location>
        <begin position="146"/>
        <end position="208"/>
    </location>
</feature>
<dbReference type="GO" id="GO:0008061">
    <property type="term" value="F:chitin binding"/>
    <property type="evidence" value="ECO:0007669"/>
    <property type="project" value="InterPro"/>
</dbReference>
<keyword evidence="2" id="KW-0732">Signal</keyword>
<dbReference type="InterPro" id="IPR036508">
    <property type="entry name" value="Chitin-bd_dom_sf"/>
</dbReference>
<evidence type="ECO:0000313" key="5">
    <source>
        <dbReference type="Proteomes" id="UP001153709"/>
    </source>
</evidence>
<feature type="chain" id="PRO_5040369934" description="Chitin-binding type-2 domain-containing protein" evidence="2">
    <location>
        <begin position="20"/>
        <end position="208"/>
    </location>
</feature>
<dbReference type="GO" id="GO:0005576">
    <property type="term" value="C:extracellular region"/>
    <property type="evidence" value="ECO:0007669"/>
    <property type="project" value="InterPro"/>
</dbReference>
<name>A0A9N9T136_DIABA</name>
<organism evidence="4 5">
    <name type="scientific">Diabrotica balteata</name>
    <name type="common">Banded cucumber beetle</name>
    <dbReference type="NCBI Taxonomy" id="107213"/>
    <lineage>
        <taxon>Eukaryota</taxon>
        <taxon>Metazoa</taxon>
        <taxon>Ecdysozoa</taxon>
        <taxon>Arthropoda</taxon>
        <taxon>Hexapoda</taxon>
        <taxon>Insecta</taxon>
        <taxon>Pterygota</taxon>
        <taxon>Neoptera</taxon>
        <taxon>Endopterygota</taxon>
        <taxon>Coleoptera</taxon>
        <taxon>Polyphaga</taxon>
        <taxon>Cucujiformia</taxon>
        <taxon>Chrysomeloidea</taxon>
        <taxon>Chrysomelidae</taxon>
        <taxon>Galerucinae</taxon>
        <taxon>Diabroticina</taxon>
        <taxon>Diabroticites</taxon>
        <taxon>Diabrotica</taxon>
    </lineage>
</organism>
<feature type="compositionally biased region" description="Low complexity" evidence="1">
    <location>
        <begin position="80"/>
        <end position="135"/>
    </location>
</feature>
<dbReference type="Proteomes" id="UP001153709">
    <property type="component" value="Chromosome 6"/>
</dbReference>
<evidence type="ECO:0000259" key="3">
    <source>
        <dbReference type="PROSITE" id="PS50940"/>
    </source>
</evidence>
<protein>
    <recommendedName>
        <fullName evidence="3">Chitin-binding type-2 domain-containing protein</fullName>
    </recommendedName>
</protein>
<proteinExistence type="predicted"/>
<dbReference type="InterPro" id="IPR002557">
    <property type="entry name" value="Chitin-bd_dom"/>
</dbReference>
<gene>
    <name evidence="4" type="ORF">DIABBA_LOCUS9421</name>
</gene>
<reference evidence="4" key="1">
    <citation type="submission" date="2022-01" db="EMBL/GenBank/DDBJ databases">
        <authorList>
            <person name="King R."/>
        </authorList>
    </citation>
    <scope>NUCLEOTIDE SEQUENCE</scope>
</reference>
<dbReference type="OrthoDB" id="6783483at2759"/>
<dbReference type="SUPFAM" id="SSF57625">
    <property type="entry name" value="Invertebrate chitin-binding proteins"/>
    <property type="match status" value="1"/>
</dbReference>
<feature type="region of interest" description="Disordered" evidence="1">
    <location>
        <begin position="80"/>
        <end position="147"/>
    </location>
</feature>
<dbReference type="SMART" id="SM00494">
    <property type="entry name" value="ChtBD2"/>
    <property type="match status" value="1"/>
</dbReference>
<evidence type="ECO:0000256" key="2">
    <source>
        <dbReference type="SAM" id="SignalP"/>
    </source>
</evidence>
<evidence type="ECO:0000256" key="1">
    <source>
        <dbReference type="SAM" id="MobiDB-lite"/>
    </source>
</evidence>
<accession>A0A9N9T136</accession>
<dbReference type="PROSITE" id="PS50940">
    <property type="entry name" value="CHIT_BIND_II"/>
    <property type="match status" value="1"/>
</dbReference>
<evidence type="ECO:0000313" key="4">
    <source>
        <dbReference type="EMBL" id="CAG9836328.1"/>
    </source>
</evidence>
<dbReference type="Gene3D" id="2.170.140.10">
    <property type="entry name" value="Chitin binding domain"/>
    <property type="match status" value="1"/>
</dbReference>
<keyword evidence="5" id="KW-1185">Reference proteome</keyword>